<dbReference type="InterPro" id="IPR003660">
    <property type="entry name" value="HAMP_dom"/>
</dbReference>
<dbReference type="Pfam" id="PF00672">
    <property type="entry name" value="HAMP"/>
    <property type="match status" value="1"/>
</dbReference>
<evidence type="ECO:0000256" key="5">
    <source>
        <dbReference type="ARBA" id="ARBA00022777"/>
    </source>
</evidence>
<dbReference type="Pfam" id="PF07730">
    <property type="entry name" value="HisKA_3"/>
    <property type="match status" value="1"/>
</dbReference>
<dbReference type="SUPFAM" id="SSF158472">
    <property type="entry name" value="HAMP domain-like"/>
    <property type="match status" value="1"/>
</dbReference>
<evidence type="ECO:0000256" key="8">
    <source>
        <dbReference type="SAM" id="Phobius"/>
    </source>
</evidence>
<dbReference type="SMART" id="SM00065">
    <property type="entry name" value="GAF"/>
    <property type="match status" value="1"/>
</dbReference>
<dbReference type="Pfam" id="PF01590">
    <property type="entry name" value="GAF"/>
    <property type="match status" value="1"/>
</dbReference>
<accession>A0ABV9VKR2</accession>
<dbReference type="Proteomes" id="UP001595912">
    <property type="component" value="Unassembled WGS sequence"/>
</dbReference>
<dbReference type="CDD" id="cd06225">
    <property type="entry name" value="HAMP"/>
    <property type="match status" value="1"/>
</dbReference>
<evidence type="ECO:0000256" key="3">
    <source>
        <dbReference type="ARBA" id="ARBA00022679"/>
    </source>
</evidence>
<dbReference type="CDD" id="cd16917">
    <property type="entry name" value="HATPase_UhpB-NarQ-NarX-like"/>
    <property type="match status" value="1"/>
</dbReference>
<dbReference type="PANTHER" id="PTHR24421">
    <property type="entry name" value="NITRATE/NITRITE SENSOR PROTEIN NARX-RELATED"/>
    <property type="match status" value="1"/>
</dbReference>
<dbReference type="InterPro" id="IPR003018">
    <property type="entry name" value="GAF"/>
</dbReference>
<dbReference type="InterPro" id="IPR007891">
    <property type="entry name" value="CHASE3"/>
</dbReference>
<dbReference type="InterPro" id="IPR029016">
    <property type="entry name" value="GAF-like_dom_sf"/>
</dbReference>
<dbReference type="EMBL" id="JBHSIU010000005">
    <property type="protein sequence ID" value="MFC4996937.1"/>
    <property type="molecule type" value="Genomic_DNA"/>
</dbReference>
<dbReference type="Gene3D" id="3.30.450.40">
    <property type="match status" value="1"/>
</dbReference>
<comment type="subcellular location">
    <subcellularLocation>
        <location evidence="1">Membrane</location>
    </subcellularLocation>
</comment>
<proteinExistence type="predicted"/>
<comment type="caution">
    <text evidence="10">The sequence shown here is derived from an EMBL/GenBank/DDBJ whole genome shotgun (WGS) entry which is preliminary data.</text>
</comment>
<keyword evidence="4 8" id="KW-0812">Transmembrane</keyword>
<evidence type="ECO:0000256" key="4">
    <source>
        <dbReference type="ARBA" id="ARBA00022692"/>
    </source>
</evidence>
<protein>
    <submittedName>
        <fullName evidence="10">CHASE3 domain-containing protein</fullName>
    </submittedName>
</protein>
<organism evidence="10 11">
    <name type="scientific">Dactylosporangium cerinum</name>
    <dbReference type="NCBI Taxonomy" id="1434730"/>
    <lineage>
        <taxon>Bacteria</taxon>
        <taxon>Bacillati</taxon>
        <taxon>Actinomycetota</taxon>
        <taxon>Actinomycetes</taxon>
        <taxon>Micromonosporales</taxon>
        <taxon>Micromonosporaceae</taxon>
        <taxon>Dactylosporangium</taxon>
    </lineage>
</organism>
<dbReference type="InterPro" id="IPR036890">
    <property type="entry name" value="HATPase_C_sf"/>
</dbReference>
<dbReference type="InterPro" id="IPR003594">
    <property type="entry name" value="HATPase_dom"/>
</dbReference>
<name>A0ABV9VKR2_9ACTN</name>
<feature type="transmembrane region" description="Helical" evidence="8">
    <location>
        <begin position="182"/>
        <end position="205"/>
    </location>
</feature>
<evidence type="ECO:0000256" key="2">
    <source>
        <dbReference type="ARBA" id="ARBA00022553"/>
    </source>
</evidence>
<evidence type="ECO:0000313" key="11">
    <source>
        <dbReference type="Proteomes" id="UP001595912"/>
    </source>
</evidence>
<dbReference type="Gene3D" id="3.30.565.10">
    <property type="entry name" value="Histidine kinase-like ATPase, C-terminal domain"/>
    <property type="match status" value="1"/>
</dbReference>
<dbReference type="InterPro" id="IPR011712">
    <property type="entry name" value="Sig_transdc_His_kin_sub3_dim/P"/>
</dbReference>
<feature type="domain" description="HAMP" evidence="9">
    <location>
        <begin position="206"/>
        <end position="258"/>
    </location>
</feature>
<keyword evidence="7" id="KW-0902">Two-component regulatory system</keyword>
<keyword evidence="6 8" id="KW-1133">Transmembrane helix</keyword>
<evidence type="ECO:0000259" key="9">
    <source>
        <dbReference type="PROSITE" id="PS50885"/>
    </source>
</evidence>
<sequence>MHGGLTLRLGVTCALFTLLISTAFAAILLSVYQLRESVLAVSKAERAVSAATTLERLLLDVEAGRRGFALARDPALLVPWKAAQEQIPARQEELTAAVADDPAQADRIAQINVEITDYLDDYADPSIALEEGAVPKNINAESIRAGQRQISDLRQQFDDFANAQRTTVERARRDAMIAGQRAFVAGIAGFATSLIGVAILTRSLAVMVARPLHRLVSAADKVANGDLSVRVATDGPVEIGSMQRTFNSMVGVLEQSRDTLSAIAAEQAALRRVATVAAKGKPAEAVFGAVTEEAGKLFGADATALLRFEPDGGGTVVASWCWDVSHRISLGKVNLENQGLAGQVLRSGKPIRLEGPKSADFLGHEFGDLSIRSAIGAPVLVAGRTWGVLKALSTRSHPLLQHDAARAAEFTDLIASAIANSQARADLTASRARVVAATDESRRRIERDLHDGTQQRLIALLLQLRATETQVQDGLQDRLRTMGTDLAEAIDELRELARGIHPSILSEGGLVPAIKSLGRRSPIPVEVRLALPSRLDTKIEIGVYYVVAEALTNAIRHAHAKLICVRAAIMEAPGGDPPAGLLEVSIEDDGVGGADPQTGTGLIGLGDRVAALGGTMHIASRPGRGTRLDIRIPLVDAPDEGDAG</sequence>
<dbReference type="RefSeq" id="WP_380113161.1">
    <property type="nucleotide sequence ID" value="NZ_JBHSIU010000005.1"/>
</dbReference>
<dbReference type="Gene3D" id="6.10.340.10">
    <property type="match status" value="1"/>
</dbReference>
<dbReference type="Pfam" id="PF02518">
    <property type="entry name" value="HATPase_c"/>
    <property type="match status" value="1"/>
</dbReference>
<dbReference type="SUPFAM" id="SSF55781">
    <property type="entry name" value="GAF domain-like"/>
    <property type="match status" value="1"/>
</dbReference>
<keyword evidence="2" id="KW-0597">Phosphoprotein</keyword>
<dbReference type="SMART" id="SM00304">
    <property type="entry name" value="HAMP"/>
    <property type="match status" value="1"/>
</dbReference>
<dbReference type="SUPFAM" id="SSF55874">
    <property type="entry name" value="ATPase domain of HSP90 chaperone/DNA topoisomerase II/histidine kinase"/>
    <property type="match status" value="1"/>
</dbReference>
<keyword evidence="11" id="KW-1185">Reference proteome</keyword>
<keyword evidence="3" id="KW-0808">Transferase</keyword>
<dbReference type="SMART" id="SM00387">
    <property type="entry name" value="HATPase_c"/>
    <property type="match status" value="1"/>
</dbReference>
<evidence type="ECO:0000256" key="7">
    <source>
        <dbReference type="ARBA" id="ARBA00023012"/>
    </source>
</evidence>
<keyword evidence="8" id="KW-0472">Membrane</keyword>
<evidence type="ECO:0000256" key="6">
    <source>
        <dbReference type="ARBA" id="ARBA00022989"/>
    </source>
</evidence>
<dbReference type="InterPro" id="IPR050482">
    <property type="entry name" value="Sensor_HK_TwoCompSys"/>
</dbReference>
<reference evidence="11" key="1">
    <citation type="journal article" date="2019" name="Int. J. Syst. Evol. Microbiol.">
        <title>The Global Catalogue of Microorganisms (GCM) 10K type strain sequencing project: providing services to taxonomists for standard genome sequencing and annotation.</title>
        <authorList>
            <consortium name="The Broad Institute Genomics Platform"/>
            <consortium name="The Broad Institute Genome Sequencing Center for Infectious Disease"/>
            <person name="Wu L."/>
            <person name="Ma J."/>
        </authorList>
    </citation>
    <scope>NUCLEOTIDE SEQUENCE [LARGE SCALE GENOMIC DNA]</scope>
    <source>
        <strain evidence="11">CGMCC 4.7152</strain>
    </source>
</reference>
<dbReference type="Gene3D" id="1.20.5.1930">
    <property type="match status" value="1"/>
</dbReference>
<gene>
    <name evidence="10" type="ORF">ACFPIJ_03750</name>
</gene>
<dbReference type="PROSITE" id="PS50885">
    <property type="entry name" value="HAMP"/>
    <property type="match status" value="1"/>
</dbReference>
<keyword evidence="5" id="KW-0418">Kinase</keyword>
<evidence type="ECO:0000256" key="1">
    <source>
        <dbReference type="ARBA" id="ARBA00004370"/>
    </source>
</evidence>
<dbReference type="Pfam" id="PF05227">
    <property type="entry name" value="CHASE3"/>
    <property type="match status" value="1"/>
</dbReference>
<evidence type="ECO:0000313" key="10">
    <source>
        <dbReference type="EMBL" id="MFC4996937.1"/>
    </source>
</evidence>